<evidence type="ECO:0000256" key="2">
    <source>
        <dbReference type="SAM" id="SignalP"/>
    </source>
</evidence>
<dbReference type="Proteomes" id="UP000698222">
    <property type="component" value="Unassembled WGS sequence"/>
</dbReference>
<evidence type="ECO:0000256" key="1">
    <source>
        <dbReference type="SAM" id="MobiDB-lite"/>
    </source>
</evidence>
<organism evidence="3 4">
    <name type="scientific">Brachybacterium fresconis</name>
    <dbReference type="NCBI Taxonomy" id="173363"/>
    <lineage>
        <taxon>Bacteria</taxon>
        <taxon>Bacillati</taxon>
        <taxon>Actinomycetota</taxon>
        <taxon>Actinomycetes</taxon>
        <taxon>Micrococcales</taxon>
        <taxon>Dermabacteraceae</taxon>
        <taxon>Brachybacterium</taxon>
    </lineage>
</organism>
<accession>A0ABS4YN01</accession>
<keyword evidence="2" id="KW-0732">Signal</keyword>
<feature type="chain" id="PRO_5047408520" evidence="2">
    <location>
        <begin position="29"/>
        <end position="300"/>
    </location>
</feature>
<protein>
    <submittedName>
        <fullName evidence="3">Uncharacterized protein</fullName>
    </submittedName>
</protein>
<name>A0ABS4YN01_9MICO</name>
<feature type="region of interest" description="Disordered" evidence="1">
    <location>
        <begin position="208"/>
        <end position="237"/>
    </location>
</feature>
<feature type="signal peptide" evidence="2">
    <location>
        <begin position="1"/>
        <end position="28"/>
    </location>
</feature>
<reference evidence="3 4" key="1">
    <citation type="submission" date="2021-03" db="EMBL/GenBank/DDBJ databases">
        <title>Sequencing the genomes of 1000 actinobacteria strains.</title>
        <authorList>
            <person name="Klenk H.-P."/>
        </authorList>
    </citation>
    <scope>NUCLEOTIDE SEQUENCE [LARGE SCALE GENOMIC DNA]</scope>
    <source>
        <strain evidence="3 4">DSM 14564</strain>
    </source>
</reference>
<gene>
    <name evidence="3" type="ORF">JOF44_002206</name>
</gene>
<dbReference type="PROSITE" id="PS51257">
    <property type="entry name" value="PROKAR_LIPOPROTEIN"/>
    <property type="match status" value="1"/>
</dbReference>
<dbReference type="RefSeq" id="WP_209891036.1">
    <property type="nucleotide sequence ID" value="NZ_BAAAJV010000014.1"/>
</dbReference>
<dbReference type="EMBL" id="JAGIOC010000001">
    <property type="protein sequence ID" value="MBP2409303.1"/>
    <property type="molecule type" value="Genomic_DNA"/>
</dbReference>
<sequence>MTRTRRMPRARSTAAGALLAALALTLGACSLLPGRGAPDLAASDVITLHITSAGMFGYFGGATTEIDADTISMRYRLPNDAVIYDLTEELEAGDRERIEEAAEKYVAWEKTLSEKERTPCTDIPSTGVEISGSVTHDSSVQDCGDDTPLRDLRQRVDDAEPEPAEHLAHPLDDWTIEIRPWAEDGPDESAPVERYVLTKAQHEIGMGISAENTPDGWGAGLAPGDDEDGDGTGSAPLGWDATGAVLTEINDYLLGRDQLGCGDQTGEIRVIKQGDPSQTWTYRLCPGQQSEVLAETLRSL</sequence>
<comment type="caution">
    <text evidence="3">The sequence shown here is derived from an EMBL/GenBank/DDBJ whole genome shotgun (WGS) entry which is preliminary data.</text>
</comment>
<proteinExistence type="predicted"/>
<evidence type="ECO:0000313" key="3">
    <source>
        <dbReference type="EMBL" id="MBP2409303.1"/>
    </source>
</evidence>
<keyword evidence="4" id="KW-1185">Reference proteome</keyword>
<evidence type="ECO:0000313" key="4">
    <source>
        <dbReference type="Proteomes" id="UP000698222"/>
    </source>
</evidence>